<organism evidence="3 4">
    <name type="scientific">Xylophilus rhododendri</name>
    <dbReference type="NCBI Taxonomy" id="2697032"/>
    <lineage>
        <taxon>Bacteria</taxon>
        <taxon>Pseudomonadati</taxon>
        <taxon>Pseudomonadota</taxon>
        <taxon>Betaproteobacteria</taxon>
        <taxon>Burkholderiales</taxon>
        <taxon>Xylophilus</taxon>
    </lineage>
</organism>
<dbReference type="EMBL" id="CP047650">
    <property type="protein sequence ID" value="QHI98968.1"/>
    <property type="molecule type" value="Genomic_DNA"/>
</dbReference>
<dbReference type="Proteomes" id="UP000464787">
    <property type="component" value="Chromosome"/>
</dbReference>
<sequence>MNTQTSLLRQVCVLAAGCMLGLAAHAAVPGGCNANEARNDPAACKRESGAAKLEAKRGNLTSPGAAAGRNAADRCRDLTGGEKTDCLTRMSGGGTSSTTTSAGGASTSSSTSSNASGSVEGGGVIRETTTTTTTTVPAKP</sequence>
<keyword evidence="2" id="KW-0732">Signal</keyword>
<feature type="compositionally biased region" description="Low complexity" evidence="1">
    <location>
        <begin position="96"/>
        <end position="118"/>
    </location>
</feature>
<proteinExistence type="predicted"/>
<evidence type="ECO:0000313" key="3">
    <source>
        <dbReference type="EMBL" id="QHI98968.1"/>
    </source>
</evidence>
<evidence type="ECO:0000256" key="1">
    <source>
        <dbReference type="SAM" id="MobiDB-lite"/>
    </source>
</evidence>
<evidence type="ECO:0000313" key="4">
    <source>
        <dbReference type="Proteomes" id="UP000464787"/>
    </source>
</evidence>
<reference evidence="3 4" key="1">
    <citation type="submission" date="2020-01" db="EMBL/GenBank/DDBJ databases">
        <title>Genome sequencing of strain KACC 21265.</title>
        <authorList>
            <person name="Heo J."/>
            <person name="Kim S.-J."/>
            <person name="Kim J.-S."/>
            <person name="Hong S.-B."/>
            <person name="Kwon S.-W."/>
        </authorList>
    </citation>
    <scope>NUCLEOTIDE SEQUENCE [LARGE SCALE GENOMIC DNA]</scope>
    <source>
        <strain evidence="3 4">KACC 21265</strain>
    </source>
</reference>
<feature type="signal peptide" evidence="2">
    <location>
        <begin position="1"/>
        <end position="26"/>
    </location>
</feature>
<keyword evidence="4" id="KW-1185">Reference proteome</keyword>
<gene>
    <name evidence="3" type="ORF">GT347_13810</name>
</gene>
<feature type="chain" id="PRO_5032804840" evidence="2">
    <location>
        <begin position="27"/>
        <end position="140"/>
    </location>
</feature>
<dbReference type="KEGG" id="xyk:GT347_13810"/>
<feature type="compositionally biased region" description="Basic and acidic residues" evidence="1">
    <location>
        <begin position="48"/>
        <end position="57"/>
    </location>
</feature>
<protein>
    <submittedName>
        <fullName evidence="3">Uncharacterized protein</fullName>
    </submittedName>
</protein>
<dbReference type="AlphaFoldDB" id="A0A857J874"/>
<feature type="region of interest" description="Disordered" evidence="1">
    <location>
        <begin position="48"/>
        <end position="140"/>
    </location>
</feature>
<feature type="compositionally biased region" description="Basic and acidic residues" evidence="1">
    <location>
        <begin position="71"/>
        <end position="86"/>
    </location>
</feature>
<evidence type="ECO:0000256" key="2">
    <source>
        <dbReference type="SAM" id="SignalP"/>
    </source>
</evidence>
<feature type="compositionally biased region" description="Low complexity" evidence="1">
    <location>
        <begin position="128"/>
        <end position="140"/>
    </location>
</feature>
<dbReference type="RefSeq" id="WP_160552648.1">
    <property type="nucleotide sequence ID" value="NZ_CP047650.1"/>
</dbReference>
<name>A0A857J874_9BURK</name>
<accession>A0A857J874</accession>